<evidence type="ECO:0000313" key="4">
    <source>
        <dbReference type="Proteomes" id="UP000886595"/>
    </source>
</evidence>
<accession>A0A8X7QI80</accession>
<dbReference type="AlphaFoldDB" id="A0A8X7QI80"/>
<organism evidence="3 4">
    <name type="scientific">Brassica carinata</name>
    <name type="common">Ethiopian mustard</name>
    <name type="synonym">Abyssinian cabbage</name>
    <dbReference type="NCBI Taxonomy" id="52824"/>
    <lineage>
        <taxon>Eukaryota</taxon>
        <taxon>Viridiplantae</taxon>
        <taxon>Streptophyta</taxon>
        <taxon>Embryophyta</taxon>
        <taxon>Tracheophyta</taxon>
        <taxon>Spermatophyta</taxon>
        <taxon>Magnoliopsida</taxon>
        <taxon>eudicotyledons</taxon>
        <taxon>Gunneridae</taxon>
        <taxon>Pentapetalae</taxon>
        <taxon>rosids</taxon>
        <taxon>malvids</taxon>
        <taxon>Brassicales</taxon>
        <taxon>Brassicaceae</taxon>
        <taxon>Brassiceae</taxon>
        <taxon>Brassica</taxon>
    </lineage>
</organism>
<feature type="compositionally biased region" description="Polar residues" evidence="1">
    <location>
        <begin position="10"/>
        <end position="22"/>
    </location>
</feature>
<keyword evidence="4" id="KW-1185">Reference proteome</keyword>
<keyword evidence="2" id="KW-0812">Transmembrane</keyword>
<protein>
    <submittedName>
        <fullName evidence="3">Uncharacterized protein</fullName>
    </submittedName>
</protein>
<comment type="caution">
    <text evidence="3">The sequence shown here is derived from an EMBL/GenBank/DDBJ whole genome shotgun (WGS) entry which is preliminary data.</text>
</comment>
<feature type="transmembrane region" description="Helical" evidence="2">
    <location>
        <begin position="126"/>
        <end position="149"/>
    </location>
</feature>
<evidence type="ECO:0000256" key="2">
    <source>
        <dbReference type="SAM" id="Phobius"/>
    </source>
</evidence>
<evidence type="ECO:0000256" key="1">
    <source>
        <dbReference type="SAM" id="MobiDB-lite"/>
    </source>
</evidence>
<proteinExistence type="predicted"/>
<dbReference type="EMBL" id="JAAMPC010000013">
    <property type="protein sequence ID" value="KAG2270073.1"/>
    <property type="molecule type" value="Genomic_DNA"/>
</dbReference>
<keyword evidence="2" id="KW-0472">Membrane</keyword>
<reference evidence="3 4" key="1">
    <citation type="submission" date="2020-02" db="EMBL/GenBank/DDBJ databases">
        <authorList>
            <person name="Ma Q."/>
            <person name="Huang Y."/>
            <person name="Song X."/>
            <person name="Pei D."/>
        </authorList>
    </citation>
    <scope>NUCLEOTIDE SEQUENCE [LARGE SCALE GENOMIC DNA]</scope>
    <source>
        <strain evidence="3">Sxm20200214</strain>
        <tissue evidence="3">Leaf</tissue>
    </source>
</reference>
<feature type="region of interest" description="Disordered" evidence="1">
    <location>
        <begin position="48"/>
        <end position="95"/>
    </location>
</feature>
<gene>
    <name evidence="3" type="ORF">Bca52824_064628</name>
</gene>
<evidence type="ECO:0000313" key="3">
    <source>
        <dbReference type="EMBL" id="KAG2270073.1"/>
    </source>
</evidence>
<feature type="region of interest" description="Disordered" evidence="1">
    <location>
        <begin position="1"/>
        <end position="22"/>
    </location>
</feature>
<dbReference type="Proteomes" id="UP000886595">
    <property type="component" value="Unassembled WGS sequence"/>
</dbReference>
<keyword evidence="2" id="KW-1133">Transmembrane helix</keyword>
<name>A0A8X7QI80_BRACI</name>
<sequence>MGSRGESDDQFTFDSSYTPPNTLDFETQQVMARLGAVEEIASQVADEVVDAGEKQSSKRKLISLDDSEEDSDVEITPTTQTTKPRRPTSFGTASQKPMIQSTLDLGSGSSKQACSQKKRVSREHDFYVAGMAASGAISSVVIGAISVMAELLEAISVDTYLAGRVVDLVSLAIGIDGSTTNDSGWAEACASDFGYEYNSV</sequence>